<evidence type="ECO:0000256" key="6">
    <source>
        <dbReference type="ARBA" id="ARBA00023004"/>
    </source>
</evidence>
<keyword evidence="3" id="KW-0001">2Fe-2S</keyword>
<keyword evidence="2" id="KW-0813">Transport</keyword>
<evidence type="ECO:0000256" key="7">
    <source>
        <dbReference type="ARBA" id="ARBA00023014"/>
    </source>
</evidence>
<evidence type="ECO:0000256" key="2">
    <source>
        <dbReference type="ARBA" id="ARBA00022448"/>
    </source>
</evidence>
<evidence type="ECO:0000256" key="3">
    <source>
        <dbReference type="ARBA" id="ARBA00022714"/>
    </source>
</evidence>
<keyword evidence="11" id="KW-1185">Reference proteome</keyword>
<dbReference type="Gene3D" id="3.10.20.30">
    <property type="match status" value="1"/>
</dbReference>
<keyword evidence="7" id="KW-0411">Iron-sulfur</keyword>
<sequence length="104" mass="11392">MQIQENPDTHQVMLLPSGLHFGVQEGETVLLAALRQHITMPSSCRNGTCRACMCRKQAGEVRYLIDWPGLSPDEKAEGWILPCVATPLTALALQVPLAKRKSPA</sequence>
<gene>
    <name evidence="10" type="ORF">GCM10010946_31910</name>
</gene>
<dbReference type="PANTHER" id="PTHR43112">
    <property type="entry name" value="FERREDOXIN"/>
    <property type="match status" value="1"/>
</dbReference>
<keyword evidence="5" id="KW-0249">Electron transport</keyword>
<dbReference type="CDD" id="cd00207">
    <property type="entry name" value="fer2"/>
    <property type="match status" value="1"/>
</dbReference>
<feature type="domain" description="2Fe-2S ferredoxin-type" evidence="9">
    <location>
        <begin position="10"/>
        <end position="101"/>
    </location>
</feature>
<comment type="similarity">
    <text evidence="1">Belongs to the 2Fe2S plant-type ferredoxin family.</text>
</comment>
<dbReference type="Proteomes" id="UP000653343">
    <property type="component" value="Unassembled WGS sequence"/>
</dbReference>
<accession>A0ABQ2Y1V2</accession>
<evidence type="ECO:0000313" key="11">
    <source>
        <dbReference type="Proteomes" id="UP000653343"/>
    </source>
</evidence>
<protein>
    <submittedName>
        <fullName evidence="10">Ferredoxin</fullName>
    </submittedName>
</protein>
<dbReference type="InterPro" id="IPR036010">
    <property type="entry name" value="2Fe-2S_ferredoxin-like_sf"/>
</dbReference>
<dbReference type="EMBL" id="BMYU01000009">
    <property type="protein sequence ID" value="GGX50776.1"/>
    <property type="molecule type" value="Genomic_DNA"/>
</dbReference>
<dbReference type="InterPro" id="IPR012675">
    <property type="entry name" value="Beta-grasp_dom_sf"/>
</dbReference>
<evidence type="ECO:0000313" key="10">
    <source>
        <dbReference type="EMBL" id="GGX50776.1"/>
    </source>
</evidence>
<organism evidence="10 11">
    <name type="scientific">Undibacterium squillarum</name>
    <dbReference type="NCBI Taxonomy" id="1131567"/>
    <lineage>
        <taxon>Bacteria</taxon>
        <taxon>Pseudomonadati</taxon>
        <taxon>Pseudomonadota</taxon>
        <taxon>Betaproteobacteria</taxon>
        <taxon>Burkholderiales</taxon>
        <taxon>Oxalobacteraceae</taxon>
        <taxon>Undibacterium</taxon>
    </lineage>
</organism>
<proteinExistence type="inferred from homology"/>
<dbReference type="RefSeq" id="WP_189358261.1">
    <property type="nucleotide sequence ID" value="NZ_BMYU01000009.1"/>
</dbReference>
<keyword evidence="4" id="KW-0479">Metal-binding</keyword>
<evidence type="ECO:0000256" key="8">
    <source>
        <dbReference type="ARBA" id="ARBA00034078"/>
    </source>
</evidence>
<dbReference type="PROSITE" id="PS51085">
    <property type="entry name" value="2FE2S_FER_2"/>
    <property type="match status" value="1"/>
</dbReference>
<dbReference type="InterPro" id="IPR001041">
    <property type="entry name" value="2Fe-2S_ferredoxin-type"/>
</dbReference>
<comment type="cofactor">
    <cofactor evidence="8">
        <name>[2Fe-2S] cluster</name>
        <dbReference type="ChEBI" id="CHEBI:190135"/>
    </cofactor>
</comment>
<evidence type="ECO:0000256" key="1">
    <source>
        <dbReference type="ARBA" id="ARBA00007874"/>
    </source>
</evidence>
<dbReference type="Pfam" id="PF00111">
    <property type="entry name" value="Fer2"/>
    <property type="match status" value="1"/>
</dbReference>
<comment type="caution">
    <text evidence="10">The sequence shown here is derived from an EMBL/GenBank/DDBJ whole genome shotgun (WGS) entry which is preliminary data.</text>
</comment>
<name>A0ABQ2Y1V2_9BURK</name>
<dbReference type="SUPFAM" id="SSF54292">
    <property type="entry name" value="2Fe-2S ferredoxin-like"/>
    <property type="match status" value="1"/>
</dbReference>
<keyword evidence="6" id="KW-0408">Iron</keyword>
<evidence type="ECO:0000256" key="4">
    <source>
        <dbReference type="ARBA" id="ARBA00022723"/>
    </source>
</evidence>
<dbReference type="PANTHER" id="PTHR43112:SF3">
    <property type="entry name" value="FERREDOXIN-2, CHLOROPLASTIC"/>
    <property type="match status" value="1"/>
</dbReference>
<evidence type="ECO:0000259" key="9">
    <source>
        <dbReference type="PROSITE" id="PS51085"/>
    </source>
</evidence>
<reference evidence="11" key="1">
    <citation type="journal article" date="2019" name="Int. J. Syst. Evol. Microbiol.">
        <title>The Global Catalogue of Microorganisms (GCM) 10K type strain sequencing project: providing services to taxonomists for standard genome sequencing and annotation.</title>
        <authorList>
            <consortium name="The Broad Institute Genomics Platform"/>
            <consortium name="The Broad Institute Genome Sequencing Center for Infectious Disease"/>
            <person name="Wu L."/>
            <person name="Ma J."/>
        </authorList>
    </citation>
    <scope>NUCLEOTIDE SEQUENCE [LARGE SCALE GENOMIC DNA]</scope>
    <source>
        <strain evidence="11">KCTC 23917</strain>
    </source>
</reference>
<evidence type="ECO:0000256" key="5">
    <source>
        <dbReference type="ARBA" id="ARBA00022982"/>
    </source>
</evidence>